<dbReference type="EMBL" id="AGSI01000021">
    <property type="protein sequence ID" value="EIE18977.1"/>
    <property type="molecule type" value="Genomic_DNA"/>
</dbReference>
<dbReference type="GO" id="GO:0033314">
    <property type="term" value="P:mitotic DNA replication checkpoint signaling"/>
    <property type="evidence" value="ECO:0007669"/>
    <property type="project" value="TreeGrafter"/>
</dbReference>
<feature type="compositionally biased region" description="Low complexity" evidence="8">
    <location>
        <begin position="106"/>
        <end position="118"/>
    </location>
</feature>
<dbReference type="GeneID" id="17036927"/>
<dbReference type="PANTHER" id="PTHR12172:SF0">
    <property type="entry name" value="CELL CYCLE CHECKPOINT PROTEIN RAD17"/>
    <property type="match status" value="1"/>
</dbReference>
<dbReference type="PANTHER" id="PTHR12172">
    <property type="entry name" value="CELL CYCLE CHECKPOINT PROTEIN RAD17"/>
    <property type="match status" value="1"/>
</dbReference>
<keyword evidence="5" id="KW-0067">ATP-binding</keyword>
<feature type="region of interest" description="Disordered" evidence="8">
    <location>
        <begin position="106"/>
        <end position="126"/>
    </location>
</feature>
<accession>I0YKQ8</accession>
<name>I0YKQ8_COCSC</name>
<keyword evidence="4" id="KW-0227">DNA damage</keyword>
<dbReference type="SUPFAM" id="SSF52540">
    <property type="entry name" value="P-loop containing nucleoside triphosphate hydrolases"/>
    <property type="match status" value="1"/>
</dbReference>
<evidence type="ECO:0000259" key="9">
    <source>
        <dbReference type="SMART" id="SM00382"/>
    </source>
</evidence>
<dbReference type="InterPro" id="IPR003593">
    <property type="entry name" value="AAA+_ATPase"/>
</dbReference>
<dbReference type="Pfam" id="PF03215">
    <property type="entry name" value="Rad17"/>
    <property type="match status" value="1"/>
</dbReference>
<dbReference type="Proteomes" id="UP000007264">
    <property type="component" value="Unassembled WGS sequence"/>
</dbReference>
<dbReference type="SMART" id="SM00382">
    <property type="entry name" value="AAA"/>
    <property type="match status" value="1"/>
</dbReference>
<proteinExistence type="inferred from homology"/>
<evidence type="ECO:0000256" key="7">
    <source>
        <dbReference type="ARBA" id="ARBA00023306"/>
    </source>
</evidence>
<keyword evidence="7" id="KW-0131">Cell cycle</keyword>
<dbReference type="GO" id="GO:0005634">
    <property type="term" value="C:nucleus"/>
    <property type="evidence" value="ECO:0007669"/>
    <property type="project" value="UniProtKB-SubCell"/>
</dbReference>
<evidence type="ECO:0000313" key="11">
    <source>
        <dbReference type="Proteomes" id="UP000007264"/>
    </source>
</evidence>
<gene>
    <name evidence="10" type="ORF">COCSUDRAFT_59902</name>
</gene>
<keyword evidence="11" id="KW-1185">Reference proteome</keyword>
<evidence type="ECO:0000256" key="3">
    <source>
        <dbReference type="ARBA" id="ARBA00022741"/>
    </source>
</evidence>
<evidence type="ECO:0000256" key="6">
    <source>
        <dbReference type="ARBA" id="ARBA00023242"/>
    </source>
</evidence>
<dbReference type="OrthoDB" id="552695at2759"/>
<comment type="caution">
    <text evidence="10">The sequence shown here is derived from an EMBL/GenBank/DDBJ whole genome shotgun (WGS) entry which is preliminary data.</text>
</comment>
<evidence type="ECO:0000256" key="8">
    <source>
        <dbReference type="SAM" id="MobiDB-lite"/>
    </source>
</evidence>
<evidence type="ECO:0000256" key="1">
    <source>
        <dbReference type="ARBA" id="ARBA00004123"/>
    </source>
</evidence>
<dbReference type="GO" id="GO:0006281">
    <property type="term" value="P:DNA repair"/>
    <property type="evidence" value="ECO:0007669"/>
    <property type="project" value="InterPro"/>
</dbReference>
<comment type="similarity">
    <text evidence="2">Belongs to the rad17/RAD24 family.</text>
</comment>
<sequence length="569" mass="60206">MHKKKIQEISGWLELQKEPGLRCKAPRMLVLSGPPGCGKSTAMHVLAKEMGFDVCEWQPPVPTLWDEHRYHAADGGLQYTSKLDDFETFVAHAKLSSLSLQPSTAASDASGAASQQSQNPPPKPGVKLLVIDDLPHAAGLEQRARLAAALALLAAAARCPVVVIATASSTQGAPGDRGAAWHGLHKDVQNALDTVGVAQIACNPITDNNAAKALQRAAAEEAMPLSREQALSIARSAAGDLRSALELLQLLCTGVAPLPPQPKTRKVRKAKGSKQAEPELHMPELATARDVALDPFHAIAKLLYNKRGEEGSEAAAGQMDEELKQPLSGGTSFLIQACESAEPAAPLQVAERHRRLPLSFSPEGVWERSGLDVGTTAGFLHENALHFLDDEAMEDAALVASYFSDVDRVSSHGFAAASGSSGYAGDLGPAATFSEGVAGSLLVRGVLYANAHPAPRRWLPLRRSGWATAQRGAAANAQQLQSLVWAGGGAALHCVGGSVRAFAAGVLPSVRCMSANGSAVASALLPECWTQLWHGELSEQRCRPEQVLSVLPEEELQHDQVDDDIEEIL</sequence>
<dbReference type="RefSeq" id="XP_005643521.1">
    <property type="nucleotide sequence ID" value="XM_005643464.1"/>
</dbReference>
<organism evidence="10 11">
    <name type="scientific">Coccomyxa subellipsoidea (strain C-169)</name>
    <name type="common">Green microalga</name>
    <dbReference type="NCBI Taxonomy" id="574566"/>
    <lineage>
        <taxon>Eukaryota</taxon>
        <taxon>Viridiplantae</taxon>
        <taxon>Chlorophyta</taxon>
        <taxon>core chlorophytes</taxon>
        <taxon>Trebouxiophyceae</taxon>
        <taxon>Trebouxiophyceae incertae sedis</taxon>
        <taxon>Coccomyxaceae</taxon>
        <taxon>Coccomyxa</taxon>
        <taxon>Coccomyxa subellipsoidea</taxon>
    </lineage>
</organism>
<keyword evidence="6" id="KW-0539">Nucleus</keyword>
<feature type="domain" description="AAA+ ATPase" evidence="9">
    <location>
        <begin position="25"/>
        <end position="194"/>
    </location>
</feature>
<keyword evidence="3" id="KW-0547">Nucleotide-binding</keyword>
<dbReference type="GO" id="GO:0000077">
    <property type="term" value="P:DNA damage checkpoint signaling"/>
    <property type="evidence" value="ECO:0007669"/>
    <property type="project" value="TreeGrafter"/>
</dbReference>
<evidence type="ECO:0000256" key="4">
    <source>
        <dbReference type="ARBA" id="ARBA00022763"/>
    </source>
</evidence>
<evidence type="ECO:0000256" key="5">
    <source>
        <dbReference type="ARBA" id="ARBA00022840"/>
    </source>
</evidence>
<dbReference type="InterPro" id="IPR027417">
    <property type="entry name" value="P-loop_NTPase"/>
</dbReference>
<protein>
    <recommendedName>
        <fullName evidence="9">AAA+ ATPase domain-containing protein</fullName>
    </recommendedName>
</protein>
<dbReference type="STRING" id="574566.I0YKQ8"/>
<dbReference type="AlphaFoldDB" id="I0YKQ8"/>
<evidence type="ECO:0000256" key="2">
    <source>
        <dbReference type="ARBA" id="ARBA00006168"/>
    </source>
</evidence>
<dbReference type="Gene3D" id="3.40.50.300">
    <property type="entry name" value="P-loop containing nucleotide triphosphate hydrolases"/>
    <property type="match status" value="1"/>
</dbReference>
<dbReference type="KEGG" id="csl:COCSUDRAFT_59902"/>
<dbReference type="GO" id="GO:0003682">
    <property type="term" value="F:chromatin binding"/>
    <property type="evidence" value="ECO:0007669"/>
    <property type="project" value="TreeGrafter"/>
</dbReference>
<dbReference type="GO" id="GO:0003689">
    <property type="term" value="F:DNA clamp loader activity"/>
    <property type="evidence" value="ECO:0007669"/>
    <property type="project" value="TreeGrafter"/>
</dbReference>
<dbReference type="InterPro" id="IPR004582">
    <property type="entry name" value="Checkpoint_prot_Rad17_Rad24"/>
</dbReference>
<reference evidence="10 11" key="1">
    <citation type="journal article" date="2012" name="Genome Biol.">
        <title>The genome of the polar eukaryotic microalga coccomyxa subellipsoidea reveals traits of cold adaptation.</title>
        <authorList>
            <person name="Blanc G."/>
            <person name="Agarkova I."/>
            <person name="Grimwood J."/>
            <person name="Kuo A."/>
            <person name="Brueggeman A."/>
            <person name="Dunigan D."/>
            <person name="Gurnon J."/>
            <person name="Ladunga I."/>
            <person name="Lindquist E."/>
            <person name="Lucas S."/>
            <person name="Pangilinan J."/>
            <person name="Proschold T."/>
            <person name="Salamov A."/>
            <person name="Schmutz J."/>
            <person name="Weeks D."/>
            <person name="Yamada T."/>
            <person name="Claverie J.M."/>
            <person name="Grigoriev I."/>
            <person name="Van Etten J."/>
            <person name="Lomsadze A."/>
            <person name="Borodovsky M."/>
        </authorList>
    </citation>
    <scope>NUCLEOTIDE SEQUENCE [LARGE SCALE GENOMIC DNA]</scope>
    <source>
        <strain evidence="10 11">C-169</strain>
    </source>
</reference>
<evidence type="ECO:0000313" key="10">
    <source>
        <dbReference type="EMBL" id="EIE18977.1"/>
    </source>
</evidence>
<comment type="subcellular location">
    <subcellularLocation>
        <location evidence="1">Nucleus</location>
    </subcellularLocation>
</comment>
<dbReference type="eggNOG" id="KOG1970">
    <property type="taxonomic scope" value="Eukaryota"/>
</dbReference>
<dbReference type="GO" id="GO:0005524">
    <property type="term" value="F:ATP binding"/>
    <property type="evidence" value="ECO:0007669"/>
    <property type="project" value="UniProtKB-KW"/>
</dbReference>